<evidence type="ECO:0000313" key="2">
    <source>
        <dbReference type="WBParaSite" id="jg23880"/>
    </source>
</evidence>
<protein>
    <submittedName>
        <fullName evidence="2">Uncharacterized protein</fullName>
    </submittedName>
</protein>
<dbReference type="Proteomes" id="UP000887574">
    <property type="component" value="Unplaced"/>
</dbReference>
<name>A0A915DUQ5_9BILA</name>
<dbReference type="WBParaSite" id="jg23880">
    <property type="protein sequence ID" value="jg23880"/>
    <property type="gene ID" value="jg23880"/>
</dbReference>
<dbReference type="AlphaFoldDB" id="A0A915DUQ5"/>
<organism evidence="1 2">
    <name type="scientific">Ditylenchus dipsaci</name>
    <dbReference type="NCBI Taxonomy" id="166011"/>
    <lineage>
        <taxon>Eukaryota</taxon>
        <taxon>Metazoa</taxon>
        <taxon>Ecdysozoa</taxon>
        <taxon>Nematoda</taxon>
        <taxon>Chromadorea</taxon>
        <taxon>Rhabditida</taxon>
        <taxon>Tylenchina</taxon>
        <taxon>Tylenchomorpha</taxon>
        <taxon>Sphaerularioidea</taxon>
        <taxon>Anguinidae</taxon>
        <taxon>Anguininae</taxon>
        <taxon>Ditylenchus</taxon>
    </lineage>
</organism>
<keyword evidence="1" id="KW-1185">Reference proteome</keyword>
<reference evidence="2" key="1">
    <citation type="submission" date="2022-11" db="UniProtKB">
        <authorList>
            <consortium name="WormBaseParasite"/>
        </authorList>
    </citation>
    <scope>IDENTIFICATION</scope>
</reference>
<accession>A0A915DUQ5</accession>
<sequence length="75" mass="8332">MQCTYLCSAAADRADMDFLDQSQLLTGQLSVQISYQGICPTILGFQKIDCCDIVALRKCQSFNYCEGPSLSKLLR</sequence>
<proteinExistence type="predicted"/>
<evidence type="ECO:0000313" key="1">
    <source>
        <dbReference type="Proteomes" id="UP000887574"/>
    </source>
</evidence>